<dbReference type="Proteomes" id="UP000676565">
    <property type="component" value="Unassembled WGS sequence"/>
</dbReference>
<protein>
    <recommendedName>
        <fullName evidence="3">SMI1/KNR4 family protein</fullName>
    </recommendedName>
</protein>
<accession>A0ABS5BSV0</accession>
<sequence length="80" mass="8790">MRDIFGNPFRPVTFLHEWRTSTAVALASQMYESRDFGAMPILADALQDAGCDSEDVLAHCRGPGPHVRGCWVVDLVLGKS</sequence>
<gene>
    <name evidence="1" type="ORF">J8F10_16015</name>
</gene>
<evidence type="ECO:0008006" key="3">
    <source>
        <dbReference type="Google" id="ProtNLM"/>
    </source>
</evidence>
<proteinExistence type="predicted"/>
<comment type="caution">
    <text evidence="1">The sequence shown here is derived from an EMBL/GenBank/DDBJ whole genome shotgun (WGS) entry which is preliminary data.</text>
</comment>
<evidence type="ECO:0000313" key="1">
    <source>
        <dbReference type="EMBL" id="MBP3956779.1"/>
    </source>
</evidence>
<evidence type="ECO:0000313" key="2">
    <source>
        <dbReference type="Proteomes" id="UP000676565"/>
    </source>
</evidence>
<name>A0ABS5BSV0_9BACT</name>
<reference evidence="1 2" key="1">
    <citation type="submission" date="2021-04" db="EMBL/GenBank/DDBJ databases">
        <authorList>
            <person name="Ivanova A."/>
        </authorList>
    </citation>
    <scope>NUCLEOTIDE SEQUENCE [LARGE SCALE GENOMIC DNA]</scope>
    <source>
        <strain evidence="1 2">G18</strain>
    </source>
</reference>
<organism evidence="1 2">
    <name type="scientific">Gemmata palustris</name>
    <dbReference type="NCBI Taxonomy" id="2822762"/>
    <lineage>
        <taxon>Bacteria</taxon>
        <taxon>Pseudomonadati</taxon>
        <taxon>Planctomycetota</taxon>
        <taxon>Planctomycetia</taxon>
        <taxon>Gemmatales</taxon>
        <taxon>Gemmataceae</taxon>
        <taxon>Gemmata</taxon>
    </lineage>
</organism>
<dbReference type="EMBL" id="JAGKQQ010000001">
    <property type="protein sequence ID" value="MBP3956779.1"/>
    <property type="molecule type" value="Genomic_DNA"/>
</dbReference>
<keyword evidence="2" id="KW-1185">Reference proteome</keyword>